<accession>A0AC35EYR5</accession>
<evidence type="ECO:0000313" key="2">
    <source>
        <dbReference type="WBParaSite" id="PS1159_v2.g12007.t1"/>
    </source>
</evidence>
<proteinExistence type="predicted"/>
<organism evidence="1 2">
    <name type="scientific">Panagrolaimus sp. PS1159</name>
    <dbReference type="NCBI Taxonomy" id="55785"/>
    <lineage>
        <taxon>Eukaryota</taxon>
        <taxon>Metazoa</taxon>
        <taxon>Ecdysozoa</taxon>
        <taxon>Nematoda</taxon>
        <taxon>Chromadorea</taxon>
        <taxon>Rhabditida</taxon>
        <taxon>Tylenchina</taxon>
        <taxon>Panagrolaimomorpha</taxon>
        <taxon>Panagrolaimoidea</taxon>
        <taxon>Panagrolaimidae</taxon>
        <taxon>Panagrolaimus</taxon>
    </lineage>
</organism>
<sequence>MFKWKFVAQKNILFVFAEHNFQDFMLVFNNEIRCKKVYDLIYRKRAKDVVSNEDIYDRILSPIFNKIIKNSDTIVTELLLKWMNKLEKNDKEFYIKKMKENEIYQFVFPNVESTEESGNQVRIQRKRRFCKTDTNSAYSEDEGLNGDNEKL</sequence>
<dbReference type="WBParaSite" id="PS1159_v2.g12007.t1">
    <property type="protein sequence ID" value="PS1159_v2.g12007.t1"/>
    <property type="gene ID" value="PS1159_v2.g12007"/>
</dbReference>
<protein>
    <submittedName>
        <fullName evidence="2">Uncharacterized protein</fullName>
    </submittedName>
</protein>
<dbReference type="Proteomes" id="UP000887580">
    <property type="component" value="Unplaced"/>
</dbReference>
<name>A0AC35EYR5_9BILA</name>
<evidence type="ECO:0000313" key="1">
    <source>
        <dbReference type="Proteomes" id="UP000887580"/>
    </source>
</evidence>
<reference evidence="2" key="1">
    <citation type="submission" date="2022-11" db="UniProtKB">
        <authorList>
            <consortium name="WormBaseParasite"/>
        </authorList>
    </citation>
    <scope>IDENTIFICATION</scope>
</reference>